<dbReference type="OrthoDB" id="947485at2"/>
<gene>
    <name evidence="1" type="ORF">EHT25_02605</name>
</gene>
<reference evidence="1 2" key="1">
    <citation type="submission" date="2018-11" db="EMBL/GenBank/DDBJ databases">
        <authorList>
            <person name="Zhou Z."/>
            <person name="Wang G."/>
        </authorList>
    </citation>
    <scope>NUCLEOTIDE SEQUENCE [LARGE SCALE GENOMIC DNA]</scope>
    <source>
        <strain evidence="1 2">KCTC52004</strain>
    </source>
</reference>
<protein>
    <submittedName>
        <fullName evidence="1">Uncharacterized protein</fullName>
    </submittedName>
</protein>
<dbReference type="Proteomes" id="UP000271925">
    <property type="component" value="Unassembled WGS sequence"/>
</dbReference>
<organism evidence="1 2">
    <name type="scientific">Larkinella rosea</name>
    <dbReference type="NCBI Taxonomy" id="2025312"/>
    <lineage>
        <taxon>Bacteria</taxon>
        <taxon>Pseudomonadati</taxon>
        <taxon>Bacteroidota</taxon>
        <taxon>Cytophagia</taxon>
        <taxon>Cytophagales</taxon>
        <taxon>Spirosomataceae</taxon>
        <taxon>Larkinella</taxon>
    </lineage>
</organism>
<accession>A0A3P1C0W7</accession>
<evidence type="ECO:0000313" key="2">
    <source>
        <dbReference type="Proteomes" id="UP000271925"/>
    </source>
</evidence>
<comment type="caution">
    <text evidence="1">The sequence shown here is derived from an EMBL/GenBank/DDBJ whole genome shotgun (WGS) entry which is preliminary data.</text>
</comment>
<dbReference type="RefSeq" id="WP_124870215.1">
    <property type="nucleotide sequence ID" value="NZ_RQJO01000007.1"/>
</dbReference>
<evidence type="ECO:0000313" key="1">
    <source>
        <dbReference type="EMBL" id="RRB06703.1"/>
    </source>
</evidence>
<proteinExistence type="predicted"/>
<name>A0A3P1C0W7_9BACT</name>
<keyword evidence="2" id="KW-1185">Reference proteome</keyword>
<dbReference type="EMBL" id="RQJO01000007">
    <property type="protein sequence ID" value="RRB06703.1"/>
    <property type="molecule type" value="Genomic_DNA"/>
</dbReference>
<sequence length="75" mass="8070">METIDVPNKAKKQLPKHAGLSMSKTDLIIPDIKAVSVYTSPKNGTICTDDDLIQAAPVLPDMAFSVAEVFKNLNA</sequence>
<dbReference type="AlphaFoldDB" id="A0A3P1C0W7"/>